<keyword evidence="3" id="KW-1185">Reference proteome</keyword>
<dbReference type="AlphaFoldDB" id="R0L9L6"/>
<feature type="compositionally biased region" description="Polar residues" evidence="1">
    <location>
        <begin position="518"/>
        <end position="542"/>
    </location>
</feature>
<evidence type="ECO:0000313" key="2">
    <source>
        <dbReference type="EMBL" id="EOA96942.1"/>
    </source>
</evidence>
<gene>
    <name evidence="2" type="ORF">Anapl_15737</name>
</gene>
<sequence>MSFTMPATSPTWPLLPSSLWIWDCSSVPKHGTTCSPVPTGTQVTAQSRTAHQRFSQPKESSEDCFTPLLSTPPTSLQPAGAMRGCDRKSVLITVSLFIPHFSSAINSCRELAPRFQTSSRYDTGRAPLQCSEAGGSRPGAIRKSPHLCHFRPQISAGRYICKKTNGKKISEHESKEVKERALGAHLGQDLCRKTAPKAGERDVAQVGLKKHRNHEEQENSKSPSGWCWARSPGASATGWTEPGEEALCSNLGLVPIKSPSSPVEARRDLCALVSHKSRALPQHLSLRATKACHTGCHQVSWLVGLTAHCAGMVLQGYKAVRKITYLKGCKAGFLKVWEHLESPCGISAQVQNTTMVVALAATVHISPLRGANRNTKQGFKKPTHAGHTSGLLTRNGSEILPSWEDEDGMGRNEENAKNIDADSEMPFPEIHHRELGHTCMNGFRKAPRDKAASLGKTQLEESKKHQQATTRRTQNNTREKGMMRMRKQMDGETKLYASCKYGEKLLLLVEGDDYPQPLRQTDNPQSTHLQPNLDKSSSTDPTLSVGAVNLQLLDEELDATMTACAGTGLAGPLHPLWHQGMDFTKAQQKCQILIKSDKLQGCGHGVHVVSQGSGANHNRETNQS</sequence>
<evidence type="ECO:0000256" key="1">
    <source>
        <dbReference type="SAM" id="MobiDB-lite"/>
    </source>
</evidence>
<proteinExistence type="predicted"/>
<feature type="compositionally biased region" description="Low complexity" evidence="1">
    <location>
        <begin position="467"/>
        <end position="476"/>
    </location>
</feature>
<accession>R0L9L6</accession>
<name>R0L9L6_ANAPL</name>
<dbReference type="Proteomes" id="UP000296049">
    <property type="component" value="Unassembled WGS sequence"/>
</dbReference>
<dbReference type="EMBL" id="KB743827">
    <property type="protein sequence ID" value="EOA96942.1"/>
    <property type="molecule type" value="Genomic_DNA"/>
</dbReference>
<feature type="region of interest" description="Disordered" evidence="1">
    <location>
        <begin position="371"/>
        <end position="414"/>
    </location>
</feature>
<organism evidence="2 3">
    <name type="scientific">Anas platyrhynchos</name>
    <name type="common">Mallard</name>
    <name type="synonym">Anas boschas</name>
    <dbReference type="NCBI Taxonomy" id="8839"/>
    <lineage>
        <taxon>Eukaryota</taxon>
        <taxon>Metazoa</taxon>
        <taxon>Chordata</taxon>
        <taxon>Craniata</taxon>
        <taxon>Vertebrata</taxon>
        <taxon>Euteleostomi</taxon>
        <taxon>Archelosauria</taxon>
        <taxon>Archosauria</taxon>
        <taxon>Dinosauria</taxon>
        <taxon>Saurischia</taxon>
        <taxon>Theropoda</taxon>
        <taxon>Coelurosauria</taxon>
        <taxon>Aves</taxon>
        <taxon>Neognathae</taxon>
        <taxon>Galloanserae</taxon>
        <taxon>Anseriformes</taxon>
        <taxon>Anatidae</taxon>
        <taxon>Anatinae</taxon>
        <taxon>Anas</taxon>
    </lineage>
</organism>
<protein>
    <submittedName>
        <fullName evidence="2">Uncharacterized protein</fullName>
    </submittedName>
</protein>
<reference evidence="3" key="1">
    <citation type="journal article" date="2013" name="Nat. Genet.">
        <title>The duck genome and transcriptome provide insight into an avian influenza virus reservoir species.</title>
        <authorList>
            <person name="Huang Y."/>
            <person name="Li Y."/>
            <person name="Burt D.W."/>
            <person name="Chen H."/>
            <person name="Zhang Y."/>
            <person name="Qian W."/>
            <person name="Kim H."/>
            <person name="Gan S."/>
            <person name="Zhao Y."/>
            <person name="Li J."/>
            <person name="Yi K."/>
            <person name="Feng H."/>
            <person name="Zhu P."/>
            <person name="Li B."/>
            <person name="Liu Q."/>
            <person name="Fairley S."/>
            <person name="Magor K.E."/>
            <person name="Du Z."/>
            <person name="Hu X."/>
            <person name="Goodman L."/>
            <person name="Tafer H."/>
            <person name="Vignal A."/>
            <person name="Lee T."/>
            <person name="Kim K.W."/>
            <person name="Sheng Z."/>
            <person name="An Y."/>
            <person name="Searle S."/>
            <person name="Herrero J."/>
            <person name="Groenen M.A."/>
            <person name="Crooijmans R.P."/>
            <person name="Faraut T."/>
            <person name="Cai Q."/>
            <person name="Webster R.G."/>
            <person name="Aldridge J.R."/>
            <person name="Warren W.C."/>
            <person name="Bartschat S."/>
            <person name="Kehr S."/>
            <person name="Marz M."/>
            <person name="Stadler P.F."/>
            <person name="Smith J."/>
            <person name="Kraus R.H."/>
            <person name="Zhao Y."/>
            <person name="Ren L."/>
            <person name="Fei J."/>
            <person name="Morisson M."/>
            <person name="Kaiser P."/>
            <person name="Griffin D.K."/>
            <person name="Rao M."/>
            <person name="Pitel F."/>
            <person name="Wang J."/>
            <person name="Li N."/>
        </authorList>
    </citation>
    <scope>NUCLEOTIDE SEQUENCE [LARGE SCALE GENOMIC DNA]</scope>
</reference>
<feature type="region of interest" description="Disordered" evidence="1">
    <location>
        <begin position="514"/>
        <end position="542"/>
    </location>
</feature>
<feature type="region of interest" description="Disordered" evidence="1">
    <location>
        <begin position="208"/>
        <end position="229"/>
    </location>
</feature>
<evidence type="ECO:0000313" key="3">
    <source>
        <dbReference type="Proteomes" id="UP000296049"/>
    </source>
</evidence>
<feature type="region of interest" description="Disordered" evidence="1">
    <location>
        <begin position="441"/>
        <end position="480"/>
    </location>
</feature>